<gene>
    <name evidence="1" type="ORF">C491_14177</name>
</gene>
<comment type="caution">
    <text evidence="1">The sequence shown here is derived from an EMBL/GenBank/DDBJ whole genome shotgun (WGS) entry which is preliminary data.</text>
</comment>
<keyword evidence="2" id="KW-1185">Reference proteome</keyword>
<dbReference type="OrthoDB" id="257177at2157"/>
<accession>L9X697</accession>
<proteinExistence type="predicted"/>
<protein>
    <submittedName>
        <fullName evidence="1">Uncharacterized protein</fullName>
    </submittedName>
</protein>
<dbReference type="AlphaFoldDB" id="L9X697"/>
<dbReference type="EMBL" id="AOIB01000028">
    <property type="protein sequence ID" value="ELY56103.1"/>
    <property type="molecule type" value="Genomic_DNA"/>
</dbReference>
<evidence type="ECO:0000313" key="1">
    <source>
        <dbReference type="EMBL" id="ELY56103.1"/>
    </source>
</evidence>
<sequence>MTTDTRSKTAAVCENCGKAVAARLSEDGEIRPIGSRRGCSCGGTSFRTL</sequence>
<dbReference type="eggNOG" id="arCOG10930">
    <property type="taxonomic scope" value="Archaea"/>
</dbReference>
<dbReference type="RefSeq" id="WP_005557342.1">
    <property type="nucleotide sequence ID" value="NZ_AOIB01000028.1"/>
</dbReference>
<reference evidence="1 2" key="1">
    <citation type="journal article" date="2014" name="PLoS Genet.">
        <title>Phylogenetically driven sequencing of extremely halophilic archaea reveals strategies for static and dynamic osmo-response.</title>
        <authorList>
            <person name="Becker E.A."/>
            <person name="Seitzer P.M."/>
            <person name="Tritt A."/>
            <person name="Larsen D."/>
            <person name="Krusor M."/>
            <person name="Yao A.I."/>
            <person name="Wu D."/>
            <person name="Madern D."/>
            <person name="Eisen J.A."/>
            <person name="Darling A.E."/>
            <person name="Facciotti M.T."/>
        </authorList>
    </citation>
    <scope>NUCLEOTIDE SEQUENCE [LARGE SCALE GENOMIC DNA]</scope>
    <source>
        <strain evidence="1 2">DSM 10524</strain>
    </source>
</reference>
<organism evidence="1 2">
    <name type="scientific">Natronococcus amylolyticus DSM 10524</name>
    <dbReference type="NCBI Taxonomy" id="1227497"/>
    <lineage>
        <taxon>Archaea</taxon>
        <taxon>Methanobacteriati</taxon>
        <taxon>Methanobacteriota</taxon>
        <taxon>Stenosarchaea group</taxon>
        <taxon>Halobacteria</taxon>
        <taxon>Halobacteriales</taxon>
        <taxon>Natrialbaceae</taxon>
        <taxon>Natronococcus</taxon>
    </lineage>
</organism>
<evidence type="ECO:0000313" key="2">
    <source>
        <dbReference type="Proteomes" id="UP000011688"/>
    </source>
</evidence>
<name>L9X697_9EURY</name>
<dbReference type="Proteomes" id="UP000011688">
    <property type="component" value="Unassembled WGS sequence"/>
</dbReference>